<feature type="compositionally biased region" description="Polar residues" evidence="2">
    <location>
        <begin position="897"/>
        <end position="914"/>
    </location>
</feature>
<feature type="coiled-coil region" evidence="1">
    <location>
        <begin position="336"/>
        <end position="402"/>
    </location>
</feature>
<sequence length="1342" mass="143575">MDAYQSLCNRVASLEDLLRRSESTASIMLQRIKALEEHAVASEGRYRSESAARNDGLALRLDKVADACNAKLELFNGNVQRQDSAMRLLEERMKNLVSVLEQKVSNSISDCHQRMQVVESSLTSALRSMEGNTRSQLDGLRSVNSAVQNEVAALQQGFSGEQAYTRQRVERLESSFHGALEEVKRMFSGDIANLANGFKTQLQSTEGSLSAAVTALDQKVQAGLNAVQSTLSREISADRQAISSVDTNLREGMQSLHGTLSSDITTLSSQLQVEGAAMRTMHQQLLAELSSHRQQIEKMDANWRAAVTDLDDRIQEVYRSLRDTQTTDEITFQKSIAQVNSRIDDVASELRRAADNIEQMVQSRLAILDSMRNDVIRTKQALASEQDERRRLQEEMQKFSTLAERSVLQLHSVMDAAVRATHNDLLERLRPLTTFRSEIHTAVTTALNKLWTEVQRTFASQREFQTIQDQIEVLDNAVRQEVTLLAEKGRLLERHAINLTRPATPPAAAAHGERASLPTSSEAVVLRSQNSTLVPFDTAGELNTVWDELRGIQNKLNASREEVVTLIGDTRKELLNNTLDIVKESGDEFRTILSKIKSDIYGIMPQVEKTLEAARSRYSTDSRQGGSASSKRTVIRLLRRSAGSASEGSEGVTSTGTGELPPLATVSTREGDTTTAPPSHRTKPVEENRTYAEASTGLVKDKTTSPASPLPLEQIYIGLSSTSAAEQSNNNRNRYTPDTPPSREKSLHQHRPALCPYTIELATEVPGNEKVSDRLGSSDKSEKHKCPTTSSRTRSSDEKESKGMSRSSAGRSKSFSEKSSSYHCAADIHDVNNSSRAPTAEEMGDARSMSYTRSSGRPPVEEAGTTEQSRAPSVGDGKYSSGSAAGKSDGDEERRSVTSSDTNSVSETKSSDGQLPSREVGNREEPYMVSSASRQTSNSAGASGKYASSSSHRESGSRAPTAEEMGGTRSMSYTRSSGRPPVEEAGTTEQSRAPSVGDGKYSSGSAAGKSDGDEERRSVTSSDTNSVSETKSSDGQLPSREVGNREEPYMVSSASRQTSNSAGASGKYASSSSHRESGSRAPTAEEMGGTRSMSYTKASVDAALKQLYLGGEGVSGFVRDGSNCEGSNNAAAEMLLSSVGGAQLVVNESPIYSELVESKSDSHHTTRSNALVVGVDSPTPGNLYVNNSAVDSGPASLPDVSVNRRNSDGAWLSRGPSNSDAVISGNSTNQSNIGKNSSSVSKRSASGAGVAGDDVSTAVSSNSSVGCGKSGGAVKSKSSVSSSSSYSGSDSKAIPNSASSTTTFPRLEELGSAGLNSAISSSSASATAPSRVTSVVPLPPIL</sequence>
<reference evidence="3" key="1">
    <citation type="journal article" date="2012" name="Proc. Natl. Acad. Sci. U.S.A.">
        <title>Antigenic diversity is generated by distinct evolutionary mechanisms in African trypanosome species.</title>
        <authorList>
            <person name="Jackson A.P."/>
            <person name="Berry A."/>
            <person name="Aslett M."/>
            <person name="Allison H.C."/>
            <person name="Burton P."/>
            <person name="Vavrova-Anderson J."/>
            <person name="Brown R."/>
            <person name="Browne H."/>
            <person name="Corton N."/>
            <person name="Hauser H."/>
            <person name="Gamble J."/>
            <person name="Gilderthorp R."/>
            <person name="Marcello L."/>
            <person name="McQuillan J."/>
            <person name="Otto T.D."/>
            <person name="Quail M.A."/>
            <person name="Sanders M.J."/>
            <person name="van Tonder A."/>
            <person name="Ginger M.L."/>
            <person name="Field M.C."/>
            <person name="Barry J.D."/>
            <person name="Hertz-Fowler C."/>
            <person name="Berriman M."/>
        </authorList>
    </citation>
    <scope>NUCLEOTIDE SEQUENCE</scope>
    <source>
        <strain evidence="3">IL3000</strain>
    </source>
</reference>
<gene>
    <name evidence="3" type="ORF">TCIL3000_11_390</name>
</gene>
<dbReference type="EMBL" id="HE575324">
    <property type="protein sequence ID" value="CCC94659.1"/>
    <property type="molecule type" value="Genomic_DNA"/>
</dbReference>
<name>G0UZ40_TRYCI</name>
<feature type="compositionally biased region" description="Polar residues" evidence="2">
    <location>
        <begin position="722"/>
        <end position="736"/>
    </location>
</feature>
<feature type="compositionally biased region" description="Polar residues" evidence="2">
    <location>
        <begin position="665"/>
        <end position="677"/>
    </location>
</feature>
<feature type="compositionally biased region" description="Low complexity" evidence="2">
    <location>
        <begin position="937"/>
        <end position="950"/>
    </location>
</feature>
<feature type="compositionally biased region" description="Basic and acidic residues" evidence="2">
    <location>
        <begin position="794"/>
        <end position="803"/>
    </location>
</feature>
<feature type="compositionally biased region" description="Low complexity" evidence="2">
    <location>
        <begin position="641"/>
        <end position="659"/>
    </location>
</feature>
<feature type="compositionally biased region" description="Low complexity" evidence="2">
    <location>
        <begin position="1263"/>
        <end position="1292"/>
    </location>
</feature>
<feature type="compositionally biased region" description="Polar residues" evidence="2">
    <location>
        <begin position="1215"/>
        <end position="1236"/>
    </location>
</feature>
<feature type="compositionally biased region" description="Basic and acidic residues" evidence="2">
    <location>
        <begin position="770"/>
        <end position="785"/>
    </location>
</feature>
<feature type="region of interest" description="Disordered" evidence="2">
    <location>
        <begin position="640"/>
        <end position="709"/>
    </location>
</feature>
<feature type="compositionally biased region" description="Low complexity" evidence="2">
    <location>
        <begin position="804"/>
        <end position="821"/>
    </location>
</feature>
<feature type="region of interest" description="Disordered" evidence="2">
    <location>
        <begin position="765"/>
        <end position="1092"/>
    </location>
</feature>
<feature type="compositionally biased region" description="Low complexity" evidence="2">
    <location>
        <begin position="997"/>
        <end position="1009"/>
    </location>
</feature>
<feature type="compositionally biased region" description="Low complexity" evidence="2">
    <location>
        <begin position="1237"/>
        <end position="1252"/>
    </location>
</feature>
<proteinExistence type="predicted"/>
<feature type="region of interest" description="Disordered" evidence="2">
    <location>
        <begin position="1194"/>
        <end position="1302"/>
    </location>
</feature>
<dbReference type="VEuPathDB" id="TriTrypDB:TcIL3000.11.390"/>
<evidence type="ECO:0000256" key="2">
    <source>
        <dbReference type="SAM" id="MobiDB-lite"/>
    </source>
</evidence>
<evidence type="ECO:0000256" key="1">
    <source>
        <dbReference type="SAM" id="Coils"/>
    </source>
</evidence>
<keyword evidence="1" id="KW-0175">Coiled coil</keyword>
<feature type="compositionally biased region" description="Low complexity" evidence="2">
    <location>
        <begin position="875"/>
        <end position="887"/>
    </location>
</feature>
<accession>G0UZ40</accession>
<organism evidence="3">
    <name type="scientific">Trypanosoma congolense (strain IL3000)</name>
    <dbReference type="NCBI Taxonomy" id="1068625"/>
    <lineage>
        <taxon>Eukaryota</taxon>
        <taxon>Discoba</taxon>
        <taxon>Euglenozoa</taxon>
        <taxon>Kinetoplastea</taxon>
        <taxon>Metakinetoplastina</taxon>
        <taxon>Trypanosomatida</taxon>
        <taxon>Trypanosomatidae</taxon>
        <taxon>Trypanosoma</taxon>
        <taxon>Nannomonas</taxon>
    </lineage>
</organism>
<feature type="region of interest" description="Disordered" evidence="2">
    <location>
        <begin position="722"/>
        <end position="749"/>
    </location>
</feature>
<feature type="region of interest" description="Disordered" evidence="2">
    <location>
        <begin position="1318"/>
        <end position="1342"/>
    </location>
</feature>
<feature type="compositionally biased region" description="Polar residues" evidence="2">
    <location>
        <begin position="1019"/>
        <end position="1036"/>
    </location>
</feature>
<protein>
    <submittedName>
        <fullName evidence="3">Uncharacterized protein</fullName>
    </submittedName>
</protein>
<feature type="compositionally biased region" description="Low complexity" evidence="2">
    <location>
        <begin position="1318"/>
        <end position="1330"/>
    </location>
</feature>
<feature type="compositionally biased region" description="Low complexity" evidence="2">
    <location>
        <begin position="1059"/>
        <end position="1072"/>
    </location>
</feature>
<evidence type="ECO:0000313" key="3">
    <source>
        <dbReference type="EMBL" id="CCC94659.1"/>
    </source>
</evidence>